<feature type="non-terminal residue" evidence="3">
    <location>
        <position position="80"/>
    </location>
</feature>
<reference evidence="3" key="1">
    <citation type="submission" date="2023-07" db="EMBL/GenBank/DDBJ databases">
        <authorList>
            <person name="Peng Z."/>
        </authorList>
    </citation>
    <scope>NUCLEOTIDE SEQUENCE</scope>
    <source>
        <strain evidence="3">KP219</strain>
    </source>
</reference>
<comment type="caution">
    <text evidence="3">The sequence shown here is derived from an EMBL/GenBank/DDBJ whole genome shotgun (WGS) entry which is preliminary data.</text>
</comment>
<gene>
    <name evidence="3" type="ORF">Q6294_33310</name>
</gene>
<feature type="non-terminal residue" evidence="3">
    <location>
        <position position="1"/>
    </location>
</feature>
<keyword evidence="1" id="KW-0436">Ligase</keyword>
<dbReference type="PANTHER" id="PTHR43352">
    <property type="entry name" value="ACETYL-COA SYNTHETASE"/>
    <property type="match status" value="1"/>
</dbReference>
<dbReference type="GO" id="GO:0044550">
    <property type="term" value="P:secondary metabolite biosynthetic process"/>
    <property type="evidence" value="ECO:0007669"/>
    <property type="project" value="TreeGrafter"/>
</dbReference>
<dbReference type="Gene3D" id="3.40.50.12780">
    <property type="entry name" value="N-terminal domain of ligase-like"/>
    <property type="match status" value="1"/>
</dbReference>
<dbReference type="InterPro" id="IPR000873">
    <property type="entry name" value="AMP-dep_synth/lig_dom"/>
</dbReference>
<protein>
    <submittedName>
        <fullName evidence="3">AMP-binding protein</fullName>
    </submittedName>
</protein>
<dbReference type="SUPFAM" id="SSF56801">
    <property type="entry name" value="Acetyl-CoA synthetase-like"/>
    <property type="match status" value="1"/>
</dbReference>
<proteinExistence type="predicted"/>
<dbReference type="GO" id="GO:0016878">
    <property type="term" value="F:acid-thiol ligase activity"/>
    <property type="evidence" value="ECO:0007669"/>
    <property type="project" value="TreeGrafter"/>
</dbReference>
<sequence>IFISHTEATAKPGATGRPVPGYQACILDDAGRPLPRGQVGRLAVKGPTGCRYLADDRQRQYVHDGWNLTGDAYLLDEDGD</sequence>
<evidence type="ECO:0000313" key="4">
    <source>
        <dbReference type="Proteomes" id="UP001244490"/>
    </source>
</evidence>
<accession>A0AAW8AQM7</accession>
<organism evidence="3 4">
    <name type="scientific">Klebsiella pneumoniae</name>
    <dbReference type="NCBI Taxonomy" id="573"/>
    <lineage>
        <taxon>Bacteria</taxon>
        <taxon>Pseudomonadati</taxon>
        <taxon>Pseudomonadota</taxon>
        <taxon>Gammaproteobacteria</taxon>
        <taxon>Enterobacterales</taxon>
        <taxon>Enterobacteriaceae</taxon>
        <taxon>Klebsiella/Raoultella group</taxon>
        <taxon>Klebsiella</taxon>
        <taxon>Klebsiella pneumoniae complex</taxon>
    </lineage>
</organism>
<evidence type="ECO:0000256" key="1">
    <source>
        <dbReference type="ARBA" id="ARBA00022598"/>
    </source>
</evidence>
<evidence type="ECO:0000259" key="2">
    <source>
        <dbReference type="Pfam" id="PF00501"/>
    </source>
</evidence>
<dbReference type="EMBL" id="JAUUIA010001271">
    <property type="protein sequence ID" value="MDP0971816.1"/>
    <property type="molecule type" value="Genomic_DNA"/>
</dbReference>
<dbReference type="InterPro" id="IPR042099">
    <property type="entry name" value="ANL_N_sf"/>
</dbReference>
<dbReference type="Proteomes" id="UP001244490">
    <property type="component" value="Unassembled WGS sequence"/>
</dbReference>
<evidence type="ECO:0000313" key="3">
    <source>
        <dbReference type="EMBL" id="MDP0971816.1"/>
    </source>
</evidence>
<dbReference type="RefSeq" id="WP_305202799.1">
    <property type="nucleotide sequence ID" value="NZ_JAUUIA010001271.1"/>
</dbReference>
<dbReference type="AlphaFoldDB" id="A0AAW8AQM7"/>
<feature type="domain" description="AMP-dependent synthetase/ligase" evidence="2">
    <location>
        <begin position="7"/>
        <end position="48"/>
    </location>
</feature>
<dbReference type="PANTHER" id="PTHR43352:SF1">
    <property type="entry name" value="ANTHRANILATE--COA LIGASE"/>
    <property type="match status" value="1"/>
</dbReference>
<dbReference type="Pfam" id="PF00501">
    <property type="entry name" value="AMP-binding"/>
    <property type="match status" value="1"/>
</dbReference>
<name>A0AAW8AQM7_KLEPN</name>